<feature type="transmembrane region" description="Helical" evidence="9">
    <location>
        <begin position="691"/>
        <end position="712"/>
    </location>
</feature>
<gene>
    <name evidence="12" type="ORF">I6E12_04760</name>
</gene>
<dbReference type="PROSITE" id="PS01124">
    <property type="entry name" value="HTH_ARAC_FAMILY_2"/>
    <property type="match status" value="1"/>
</dbReference>
<dbReference type="RefSeq" id="WP_301637809.1">
    <property type="nucleotide sequence ID" value="NZ_JADYTN010000008.1"/>
</dbReference>
<dbReference type="InterPro" id="IPR009057">
    <property type="entry name" value="Homeodomain-like_sf"/>
</dbReference>
<proteinExistence type="predicted"/>
<dbReference type="InterPro" id="IPR036097">
    <property type="entry name" value="HisK_dim/P_sf"/>
</dbReference>
<dbReference type="InterPro" id="IPR001789">
    <property type="entry name" value="Sig_transdc_resp-reg_receiver"/>
</dbReference>
<keyword evidence="6" id="KW-0804">Transcription</keyword>
<keyword evidence="9" id="KW-0472">Membrane</keyword>
<name>A0ABS9CEA2_9BACT</name>
<evidence type="ECO:0000256" key="3">
    <source>
        <dbReference type="ARBA" id="ARBA00022553"/>
    </source>
</evidence>
<dbReference type="InterPro" id="IPR003661">
    <property type="entry name" value="HisK_dim/P_dom"/>
</dbReference>
<evidence type="ECO:0000256" key="6">
    <source>
        <dbReference type="ARBA" id="ARBA00023163"/>
    </source>
</evidence>
<dbReference type="SUPFAM" id="SSF47384">
    <property type="entry name" value="Homodimeric domain of signal transducing histidine kinase"/>
    <property type="match status" value="1"/>
</dbReference>
<dbReference type="PROSITE" id="PS00041">
    <property type="entry name" value="HTH_ARAC_FAMILY_1"/>
    <property type="match status" value="1"/>
</dbReference>
<keyword evidence="5" id="KW-0238">DNA-binding</keyword>
<comment type="caution">
    <text evidence="12">The sequence shown here is derived from an EMBL/GenBank/DDBJ whole genome shotgun (WGS) entry which is preliminary data.</text>
</comment>
<dbReference type="InterPro" id="IPR011110">
    <property type="entry name" value="Reg_prop"/>
</dbReference>
<dbReference type="PROSITE" id="PS50110">
    <property type="entry name" value="RESPONSE_REGULATORY"/>
    <property type="match status" value="1"/>
</dbReference>
<organism evidence="12 13">
    <name type="scientific">Xylanibacter brevis</name>
    <dbReference type="NCBI Taxonomy" id="83231"/>
    <lineage>
        <taxon>Bacteria</taxon>
        <taxon>Pseudomonadati</taxon>
        <taxon>Bacteroidota</taxon>
        <taxon>Bacteroidia</taxon>
        <taxon>Bacteroidales</taxon>
        <taxon>Prevotellaceae</taxon>
        <taxon>Xylanibacter</taxon>
    </lineage>
</organism>
<keyword evidence="13" id="KW-1185">Reference proteome</keyword>
<dbReference type="PANTHER" id="PTHR43547">
    <property type="entry name" value="TWO-COMPONENT HISTIDINE KINASE"/>
    <property type="match status" value="1"/>
</dbReference>
<keyword evidence="4" id="KW-0805">Transcription regulation</keyword>
<reference evidence="12 13" key="1">
    <citation type="submission" date="2020-12" db="EMBL/GenBank/DDBJ databases">
        <title>Whole genome sequences of gut porcine anaerobes.</title>
        <authorList>
            <person name="Kubasova T."/>
            <person name="Jahodarova E."/>
            <person name="Rychlik I."/>
        </authorList>
    </citation>
    <scope>NUCLEOTIDE SEQUENCE [LARGE SCALE GENOMIC DNA]</scope>
    <source>
        <strain evidence="12 13">An925</strain>
    </source>
</reference>
<dbReference type="Gene3D" id="1.10.287.130">
    <property type="match status" value="1"/>
</dbReference>
<dbReference type="SMART" id="SM00448">
    <property type="entry name" value="REC"/>
    <property type="match status" value="1"/>
</dbReference>
<dbReference type="Pfam" id="PF07494">
    <property type="entry name" value="Reg_prop"/>
    <property type="match status" value="4"/>
</dbReference>
<dbReference type="CDD" id="cd17574">
    <property type="entry name" value="REC_OmpR"/>
    <property type="match status" value="1"/>
</dbReference>
<dbReference type="SUPFAM" id="SSF63829">
    <property type="entry name" value="Calcium-dependent phosphotriesterase"/>
    <property type="match status" value="2"/>
</dbReference>
<evidence type="ECO:0000256" key="2">
    <source>
        <dbReference type="ARBA" id="ARBA00012438"/>
    </source>
</evidence>
<dbReference type="Gene3D" id="1.10.10.60">
    <property type="entry name" value="Homeodomain-like"/>
    <property type="match status" value="1"/>
</dbReference>
<dbReference type="Proteomes" id="UP001200470">
    <property type="component" value="Unassembled WGS sequence"/>
</dbReference>
<dbReference type="SMART" id="SM00342">
    <property type="entry name" value="HTH_ARAC"/>
    <property type="match status" value="1"/>
</dbReference>
<evidence type="ECO:0000259" key="10">
    <source>
        <dbReference type="PROSITE" id="PS01124"/>
    </source>
</evidence>
<feature type="domain" description="Response regulatory" evidence="11">
    <location>
        <begin position="802"/>
        <end position="917"/>
    </location>
</feature>
<evidence type="ECO:0000313" key="12">
    <source>
        <dbReference type="EMBL" id="MCF2563422.1"/>
    </source>
</evidence>
<protein>
    <recommendedName>
        <fullName evidence="2">histidine kinase</fullName>
        <ecNumber evidence="2">2.7.13.3</ecNumber>
    </recommendedName>
</protein>
<comment type="catalytic activity">
    <reaction evidence="1">
        <text>ATP + protein L-histidine = ADP + protein N-phospho-L-histidine.</text>
        <dbReference type="EC" id="2.7.13.3"/>
    </reaction>
</comment>
<dbReference type="EMBL" id="JADYTN010000008">
    <property type="protein sequence ID" value="MCF2563422.1"/>
    <property type="molecule type" value="Genomic_DNA"/>
</dbReference>
<evidence type="ECO:0000256" key="7">
    <source>
        <dbReference type="PROSITE-ProRule" id="PRU00169"/>
    </source>
</evidence>
<feature type="region of interest" description="Disordered" evidence="8">
    <location>
        <begin position="773"/>
        <end position="796"/>
    </location>
</feature>
<dbReference type="Pfam" id="PF12833">
    <property type="entry name" value="HTH_18"/>
    <property type="match status" value="1"/>
</dbReference>
<keyword evidence="9" id="KW-0812">Transmembrane</keyword>
<feature type="domain" description="HTH araC/xylS-type" evidence="10">
    <location>
        <begin position="951"/>
        <end position="1050"/>
    </location>
</feature>
<dbReference type="Gene3D" id="2.60.40.10">
    <property type="entry name" value="Immunoglobulins"/>
    <property type="match status" value="1"/>
</dbReference>
<dbReference type="Pfam" id="PF00072">
    <property type="entry name" value="Response_reg"/>
    <property type="match status" value="1"/>
</dbReference>
<keyword evidence="9" id="KW-1133">Transmembrane helix</keyword>
<dbReference type="InterPro" id="IPR018062">
    <property type="entry name" value="HTH_AraC-typ_CS"/>
</dbReference>
<dbReference type="Gene3D" id="3.40.50.2300">
    <property type="match status" value="1"/>
</dbReference>
<dbReference type="EC" id="2.7.13.3" evidence="2"/>
<evidence type="ECO:0000313" key="13">
    <source>
        <dbReference type="Proteomes" id="UP001200470"/>
    </source>
</evidence>
<dbReference type="PANTHER" id="PTHR43547:SF2">
    <property type="entry name" value="HYBRID SIGNAL TRANSDUCTION HISTIDINE KINASE C"/>
    <property type="match status" value="1"/>
</dbReference>
<sequence>MNHPKYIMDYVHASHLSFAYLGRIGASISLLLLLAVHASGQAFTFLSTEKGLTSSLVTFLHEDRYGLIWIATEDGLNRYDGVKITTYKHRKGDCHSLASNYVSSLIADANGNLIVGTYKGVQIYRYDSDDFSPLATLPDGRPMNASINVMHLAPDGRLYGAGGMSCEILTSGNKKVEVRQTEKPYFPNRIIASLPRELNVRTFMRYDNNHLLLGTDSKGLKLYDEQRHTYSDYPLDIPGFSQSLEKVRHIEKDHRGNLWIALYQKGVVMVSQRRSMFGYIGSRTTQKNIIGSHCILSLCRGKDGGLWVGTDGDGLYRLYGSSSQHLVQGVPPIVNSVIEDSDGRTWIGSFGYPCYSGTGGVFTPVPGLPEQANVFAIREDRNRRIWLGTMGYGVYCYDMQKKSLSWVSSPVINKYVNCLYVLSNGHVLAGTFNGIYNITTHRHLCEQRIVYAIHEDRHGRLWVGTSDGLLVVDGDHTKTYTTSDGMPSNSVFAISEDERGLIWFSSNAGLSCFDELGNIFTNYSVSDGLQGNEFSKGALLKDTDGTLWFAGHGGITYFQPSAIARHQYVLHPRLTALYINNVPANTRTLTGGEPVMTDNIYQSQHFSIAYENNSFSIELSSEETDAPAECTYAYSLDDEPWATIPEGGHLVTFSNLDAGSHILRYAVEYNGKRSEVKQVEIDIRRPWWNSWLTRLLLSALLLFIFVLVFFWIKSREKVKALALISHKIRTPMSLIISPLTQLIDTDADPDRQATYRLMLRNAERLQHLAAQATEEEPIGPIRSNEAQETAPASLQKSHTSRHLLIVEDDDEVRNYLCSALSSSYHIREARNGKEALALVFRHAPDAIISDVTMPEMDGIALCRKLKKNIQFAHIPVILLTARADEESMLQGLGIGADAYITKPFNIKILQQSISNLILLRQQLYNTYHGKQLQDDKLEAVEIEDSNEIFMQRVMASINSHLSESDFSVDVLCREVGISRASLHRKLKDQTNQSASIFIRNVRLRQAEKLLTTTTLRVNEIAARVGFKNLSYFINSFRELYGVSPTEWKSNKDSDNPTN</sequence>
<evidence type="ECO:0000256" key="5">
    <source>
        <dbReference type="ARBA" id="ARBA00023125"/>
    </source>
</evidence>
<accession>A0ABS9CEA2</accession>
<dbReference type="InterPro" id="IPR015943">
    <property type="entry name" value="WD40/YVTN_repeat-like_dom_sf"/>
</dbReference>
<dbReference type="InterPro" id="IPR020449">
    <property type="entry name" value="Tscrpt_reg_AraC-type_HTH"/>
</dbReference>
<keyword evidence="3 7" id="KW-0597">Phosphoprotein</keyword>
<evidence type="ECO:0000256" key="8">
    <source>
        <dbReference type="SAM" id="MobiDB-lite"/>
    </source>
</evidence>
<dbReference type="InterPro" id="IPR018060">
    <property type="entry name" value="HTH_AraC"/>
</dbReference>
<evidence type="ECO:0000256" key="4">
    <source>
        <dbReference type="ARBA" id="ARBA00023015"/>
    </source>
</evidence>
<dbReference type="CDD" id="cd00082">
    <property type="entry name" value="HisKA"/>
    <property type="match status" value="1"/>
</dbReference>
<evidence type="ECO:0000259" key="11">
    <source>
        <dbReference type="PROSITE" id="PS50110"/>
    </source>
</evidence>
<dbReference type="SUPFAM" id="SSF52172">
    <property type="entry name" value="CheY-like"/>
    <property type="match status" value="1"/>
</dbReference>
<dbReference type="InterPro" id="IPR013783">
    <property type="entry name" value="Ig-like_fold"/>
</dbReference>
<feature type="compositionally biased region" description="Polar residues" evidence="8">
    <location>
        <begin position="784"/>
        <end position="796"/>
    </location>
</feature>
<feature type="modified residue" description="4-aspartylphosphate" evidence="7">
    <location>
        <position position="850"/>
    </location>
</feature>
<dbReference type="PRINTS" id="PR00032">
    <property type="entry name" value="HTHARAC"/>
</dbReference>
<evidence type="ECO:0000256" key="1">
    <source>
        <dbReference type="ARBA" id="ARBA00000085"/>
    </source>
</evidence>
<dbReference type="InterPro" id="IPR011006">
    <property type="entry name" value="CheY-like_superfamily"/>
</dbReference>
<evidence type="ECO:0000256" key="9">
    <source>
        <dbReference type="SAM" id="Phobius"/>
    </source>
</evidence>
<dbReference type="Gene3D" id="2.130.10.10">
    <property type="entry name" value="YVTN repeat-like/Quinoprotein amine dehydrogenase"/>
    <property type="match status" value="2"/>
</dbReference>
<dbReference type="SUPFAM" id="SSF46689">
    <property type="entry name" value="Homeodomain-like"/>
    <property type="match status" value="1"/>
</dbReference>